<evidence type="ECO:0000256" key="2">
    <source>
        <dbReference type="ARBA" id="ARBA00022692"/>
    </source>
</evidence>
<feature type="compositionally biased region" description="Pro residues" evidence="5">
    <location>
        <begin position="18"/>
        <end position="28"/>
    </location>
</feature>
<dbReference type="InterPro" id="IPR019109">
    <property type="entry name" value="MamF_MmsF"/>
</dbReference>
<evidence type="ECO:0000313" key="7">
    <source>
        <dbReference type="EMBL" id="AKJ64241.1"/>
    </source>
</evidence>
<evidence type="ECO:0000256" key="6">
    <source>
        <dbReference type="SAM" id="Phobius"/>
    </source>
</evidence>
<feature type="transmembrane region" description="Helical" evidence="6">
    <location>
        <begin position="69"/>
        <end position="90"/>
    </location>
</feature>
<dbReference type="AlphaFoldDB" id="A0A0G3ECK6"/>
<name>A0A0G3ECK6_9BACT</name>
<comment type="subcellular location">
    <subcellularLocation>
        <location evidence="1">Membrane</location>
        <topology evidence="1">Multi-pass membrane protein</topology>
    </subcellularLocation>
</comment>
<evidence type="ECO:0000256" key="3">
    <source>
        <dbReference type="ARBA" id="ARBA00022989"/>
    </source>
</evidence>
<feature type="transmembrane region" description="Helical" evidence="6">
    <location>
        <begin position="96"/>
        <end position="116"/>
    </location>
</feature>
<evidence type="ECO:0000256" key="1">
    <source>
        <dbReference type="ARBA" id="ARBA00004141"/>
    </source>
</evidence>
<evidence type="ECO:0000313" key="8">
    <source>
        <dbReference type="Proteomes" id="UP000035268"/>
    </source>
</evidence>
<keyword evidence="2 6" id="KW-0812">Transmembrane</keyword>
<evidence type="ECO:0000256" key="4">
    <source>
        <dbReference type="ARBA" id="ARBA00023136"/>
    </source>
</evidence>
<feature type="transmembrane region" description="Helical" evidence="6">
    <location>
        <begin position="36"/>
        <end position="57"/>
    </location>
</feature>
<dbReference type="OrthoDB" id="6400719at2"/>
<dbReference type="Proteomes" id="UP000035268">
    <property type="component" value="Chromosome"/>
</dbReference>
<dbReference type="KEGG" id="vbl:L21SP4_00981"/>
<keyword evidence="4 6" id="KW-0472">Membrane</keyword>
<protein>
    <submittedName>
        <fullName evidence="7">Putative membrane protein</fullName>
    </submittedName>
</protein>
<evidence type="ECO:0000256" key="5">
    <source>
        <dbReference type="SAM" id="MobiDB-lite"/>
    </source>
</evidence>
<dbReference type="RefSeq" id="WP_052881596.1">
    <property type="nucleotide sequence ID" value="NZ_CP010904.1"/>
</dbReference>
<keyword evidence="3 6" id="KW-1133">Transmembrane helix</keyword>
<feature type="region of interest" description="Disordered" evidence="5">
    <location>
        <begin position="1"/>
        <end position="28"/>
    </location>
</feature>
<keyword evidence="8" id="KW-1185">Reference proteome</keyword>
<dbReference type="STRING" id="1307763.L21SP4_00981"/>
<dbReference type="Pfam" id="PF09685">
    <property type="entry name" value="MamF_MmsF"/>
    <property type="match status" value="1"/>
</dbReference>
<dbReference type="EMBL" id="CP010904">
    <property type="protein sequence ID" value="AKJ64241.1"/>
    <property type="molecule type" value="Genomic_DNA"/>
</dbReference>
<organism evidence="7 8">
    <name type="scientific">Kiritimatiella glycovorans</name>
    <dbReference type="NCBI Taxonomy" id="1307763"/>
    <lineage>
        <taxon>Bacteria</taxon>
        <taxon>Pseudomonadati</taxon>
        <taxon>Kiritimatiellota</taxon>
        <taxon>Kiritimatiellia</taxon>
        <taxon>Kiritimatiellales</taxon>
        <taxon>Kiritimatiellaceae</taxon>
        <taxon>Kiritimatiella</taxon>
    </lineage>
</organism>
<proteinExistence type="predicted"/>
<accession>A0A0G3ECK6</accession>
<reference evidence="8" key="1">
    <citation type="submission" date="2015-02" db="EMBL/GenBank/DDBJ databases">
        <title>Description and complete genome sequence of the first cultured representative of the subdivision 5 of the Verrucomicrobia phylum.</title>
        <authorList>
            <person name="Spring S."/>
            <person name="Bunk B."/>
            <person name="Sproer C."/>
            <person name="Klenk H.-P."/>
        </authorList>
    </citation>
    <scope>NUCLEOTIDE SEQUENCE [LARGE SCALE GENOMIC DNA]</scope>
    <source>
        <strain evidence="8">L21-Fru-AB</strain>
    </source>
</reference>
<sequence length="141" mass="15594">MNEDPQDTSRPEEQPATEPQPVPEVPPPDVKEGQPLAILSYALNFVSLPFFLIPLLMRNNSFALYHAKQSLLLWIAGVAISVAGVALSFICVGLAILVLGAIFLLVENIIGLVYACQGERRPLPWIGAWAEQWFRSIELKK</sequence>
<reference evidence="7 8" key="2">
    <citation type="journal article" date="2016" name="ISME J.">
        <title>Characterization of the first cultured representative of Verrucomicrobia subdivision 5 indicates the proposal of a novel phylum.</title>
        <authorList>
            <person name="Spring S."/>
            <person name="Bunk B."/>
            <person name="Sproer C."/>
            <person name="Schumann P."/>
            <person name="Rohde M."/>
            <person name="Tindall B.J."/>
            <person name="Klenk H.P."/>
        </authorList>
    </citation>
    <scope>NUCLEOTIDE SEQUENCE [LARGE SCALE GENOMIC DNA]</scope>
    <source>
        <strain evidence="7 8">L21-Fru-AB</strain>
    </source>
</reference>
<gene>
    <name evidence="7" type="ORF">L21SP4_00981</name>
</gene>